<dbReference type="PANTHER" id="PTHR30528">
    <property type="entry name" value="CYTOPLASMIC PROTEIN"/>
    <property type="match status" value="1"/>
</dbReference>
<name>A0ABS9W809_9PROT</name>
<proteinExistence type="predicted"/>
<accession>A0ABS9W809</accession>
<dbReference type="PANTHER" id="PTHR30528:SF0">
    <property type="entry name" value="CYTOPLASMIC PROTEIN"/>
    <property type="match status" value="1"/>
</dbReference>
<dbReference type="Proteomes" id="UP001201985">
    <property type="component" value="Unassembled WGS sequence"/>
</dbReference>
<evidence type="ECO:0000313" key="1">
    <source>
        <dbReference type="EMBL" id="MCI0755433.1"/>
    </source>
</evidence>
<keyword evidence="1" id="KW-0238">DNA-binding</keyword>
<gene>
    <name evidence="1" type="ORF">MON41_17065</name>
</gene>
<dbReference type="EMBL" id="JALBUU010000028">
    <property type="protein sequence ID" value="MCI0755433.1"/>
    <property type="molecule type" value="Genomic_DNA"/>
</dbReference>
<dbReference type="RefSeq" id="WP_241793385.1">
    <property type="nucleotide sequence ID" value="NZ_JALBUU010000028.1"/>
</dbReference>
<comment type="caution">
    <text evidence="1">The sequence shown here is derived from an EMBL/GenBank/DDBJ whole genome shotgun (WGS) entry which is preliminary data.</text>
</comment>
<dbReference type="GO" id="GO:0003677">
    <property type="term" value="F:DNA binding"/>
    <property type="evidence" value="ECO:0007669"/>
    <property type="project" value="UniProtKB-KW"/>
</dbReference>
<dbReference type="Pfam" id="PF06224">
    <property type="entry name" value="AlkZ-like"/>
    <property type="match status" value="1"/>
</dbReference>
<sequence length="409" mass="45488">MLRKRDVLRAVLGLSASGRLEGDAQHSAGCHLCYHPDATLLFLMTNRLLTLSQLRAQARAATLGPPSTLEGALHRMGFVQADPIRAPARAQDLILRHRVRGYRVGDLDRAFQRLGLEEDFLYAYGFMPAETRHLLHPRANPADDAGVHRPDALAAAVLEFVRAAGPTHPRDLEARFGRDRAINGWGGFSKATTRALESLHHYGLLRVARRQDGIRIYAAAPEPPPLVEAAERARRAVLLVTRILAPVSLPSLAAALALMARRNPGLGPLTPVVRALLKAGELEQDSVEGEHYLWPVGTAEGRYQPVPRDVRVLAPFDPLVWDRRRFEHLWGWAYRFEAYTPPARRRFGYYAMPLLWGDAVVGWANLTLVEGQLQVALGYAGSAPRSQVFQRALSAELARFQRFLSSRDK</sequence>
<protein>
    <submittedName>
        <fullName evidence="1">Winged helix DNA-binding domain-containing protein</fullName>
    </submittedName>
</protein>
<reference evidence="1 2" key="1">
    <citation type="submission" date="2022-03" db="EMBL/GenBank/DDBJ databases">
        <title>Complete genome analysis of Roseomonas KG 17.1 : a prolific producer of plant growth promoters.</title>
        <authorList>
            <person name="Saadouli I."/>
            <person name="Najjari A."/>
            <person name="Mosbah A."/>
            <person name="Ouzari H.I."/>
        </authorList>
    </citation>
    <scope>NUCLEOTIDE SEQUENCE [LARGE SCALE GENOMIC DNA]</scope>
    <source>
        <strain evidence="1 2">KG17-1</strain>
    </source>
</reference>
<dbReference type="InterPro" id="IPR009351">
    <property type="entry name" value="AlkZ-like"/>
</dbReference>
<evidence type="ECO:0000313" key="2">
    <source>
        <dbReference type="Proteomes" id="UP001201985"/>
    </source>
</evidence>
<keyword evidence="2" id="KW-1185">Reference proteome</keyword>
<organism evidence="1 2">
    <name type="scientific">Teichococcus vastitatis</name>
    <dbReference type="NCBI Taxonomy" id="2307076"/>
    <lineage>
        <taxon>Bacteria</taxon>
        <taxon>Pseudomonadati</taxon>
        <taxon>Pseudomonadota</taxon>
        <taxon>Alphaproteobacteria</taxon>
        <taxon>Acetobacterales</taxon>
        <taxon>Roseomonadaceae</taxon>
        <taxon>Roseomonas</taxon>
    </lineage>
</organism>